<protein>
    <submittedName>
        <fullName evidence="1">Protein of uncharacterized function (DUF3006)</fullName>
    </submittedName>
</protein>
<dbReference type="AlphaFoldDB" id="A0A4U9RZ21"/>
<organism evidence="1 2">
    <name type="scientific">Hathewaya histolytica</name>
    <name type="common">Clostridium histolyticum</name>
    <dbReference type="NCBI Taxonomy" id="1498"/>
    <lineage>
        <taxon>Bacteria</taxon>
        <taxon>Bacillati</taxon>
        <taxon>Bacillota</taxon>
        <taxon>Clostridia</taxon>
        <taxon>Eubacteriales</taxon>
        <taxon>Clostridiaceae</taxon>
        <taxon>Hathewaya</taxon>
    </lineage>
</organism>
<reference evidence="1 2" key="1">
    <citation type="submission" date="2019-05" db="EMBL/GenBank/DDBJ databases">
        <authorList>
            <consortium name="Pathogen Informatics"/>
        </authorList>
    </citation>
    <scope>NUCLEOTIDE SEQUENCE [LARGE SCALE GENOMIC DNA]</scope>
    <source>
        <strain evidence="1 2">NCTC503</strain>
    </source>
</reference>
<dbReference type="Pfam" id="PF11213">
    <property type="entry name" value="DUF3006"/>
    <property type="match status" value="1"/>
</dbReference>
<dbReference type="InterPro" id="IPR021377">
    <property type="entry name" value="DUF3006"/>
</dbReference>
<dbReference type="RefSeq" id="WP_138211180.1">
    <property type="nucleotide sequence ID" value="NZ_CBCRUQ010000007.1"/>
</dbReference>
<accession>A0A4U9RZ21</accession>
<dbReference type="Proteomes" id="UP000308489">
    <property type="component" value="Chromosome 1"/>
</dbReference>
<evidence type="ECO:0000313" key="2">
    <source>
        <dbReference type="Proteomes" id="UP000308489"/>
    </source>
</evidence>
<sequence>MKGIVDRFEGNYAVVEIAEGKTIDIPKDIIPKDAREGTILNLEINVTIDEKDTSNRKKEIEKLMDDLWK</sequence>
<dbReference type="OrthoDB" id="164847at2"/>
<dbReference type="KEGG" id="hhw:NCTC503_02716"/>
<evidence type="ECO:0000313" key="1">
    <source>
        <dbReference type="EMBL" id="VTQ96413.1"/>
    </source>
</evidence>
<gene>
    <name evidence="1" type="ORF">NCTC503_02716</name>
</gene>
<keyword evidence="2" id="KW-1185">Reference proteome</keyword>
<proteinExistence type="predicted"/>
<name>A0A4U9RZ21_HATHI</name>
<dbReference type="EMBL" id="LR590481">
    <property type="protein sequence ID" value="VTQ96413.1"/>
    <property type="molecule type" value="Genomic_DNA"/>
</dbReference>
<dbReference type="Gene3D" id="6.20.120.50">
    <property type="match status" value="1"/>
</dbReference>